<dbReference type="RefSeq" id="WP_217335587.1">
    <property type="nucleotide sequence ID" value="NZ_JAHQZT010000017.1"/>
</dbReference>
<reference evidence="2 3" key="1">
    <citation type="submission" date="2021-06" db="EMBL/GenBank/DDBJ databases">
        <title>Bacterium isolated from marine sediment.</title>
        <authorList>
            <person name="Zhu K.-L."/>
            <person name="Du Z.-J."/>
            <person name="Liang Q.-Y."/>
        </authorList>
    </citation>
    <scope>NUCLEOTIDE SEQUENCE [LARGE SCALE GENOMIC DNA]</scope>
    <source>
        <strain evidence="2 3">A346</strain>
    </source>
</reference>
<dbReference type="EMBL" id="JAHQZT010000017">
    <property type="protein sequence ID" value="MBV0934180.1"/>
    <property type="molecule type" value="Genomic_DNA"/>
</dbReference>
<evidence type="ECO:0000313" key="2">
    <source>
        <dbReference type="EMBL" id="MBV0934180.1"/>
    </source>
</evidence>
<keyword evidence="2" id="KW-0255">Endonuclease</keyword>
<evidence type="ECO:0000313" key="3">
    <source>
        <dbReference type="Proteomes" id="UP000755551"/>
    </source>
</evidence>
<name>A0ABS6MD72_9GAMM</name>
<gene>
    <name evidence="2" type="ORF">KTN04_12605</name>
</gene>
<protein>
    <submittedName>
        <fullName evidence="2">Endonuclease</fullName>
    </submittedName>
</protein>
<organism evidence="2 3">
    <name type="scientific">Marinobacterium weihaiense</name>
    <dbReference type="NCBI Taxonomy" id="2851016"/>
    <lineage>
        <taxon>Bacteria</taxon>
        <taxon>Pseudomonadati</taxon>
        <taxon>Pseudomonadota</taxon>
        <taxon>Gammaproteobacteria</taxon>
        <taxon>Oceanospirillales</taxon>
        <taxon>Oceanospirillaceae</taxon>
        <taxon>Marinobacterium</taxon>
    </lineage>
</organism>
<dbReference type="PANTHER" id="PTHR33607">
    <property type="entry name" value="ENDONUCLEASE-1"/>
    <property type="match status" value="1"/>
</dbReference>
<keyword evidence="1" id="KW-0378">Hydrolase</keyword>
<sequence length="294" mass="33498">MKIRKSPIIFISASILLDFLLSLNLLAVPTSFDKAKEEAPQHIYHDRITIGTFYCGCEWSWMGRSGGRVDLEGCGYQIRKQPNRAERIEWEHVVPASNFGRARQCWQDGGRKNCKATDPVFNAMEADLHNLTPTIGEVNGDRSNFNFGILSTTLGQHGACPVKVDFKQRTVEPRAEVKGQIARTYFYMHDRYDLPMSRQQQQLLLAWDRQYPVTAWERERDRRVAQRMGHSNPFVTGEKSWRLGHRNGAEGVVSWLPTESSGRTLSAVNGVIRGNRNSKVYHLPEGCPSYDRVS</sequence>
<proteinExistence type="predicted"/>
<evidence type="ECO:0000256" key="1">
    <source>
        <dbReference type="ARBA" id="ARBA00022801"/>
    </source>
</evidence>
<accession>A0ABS6MD72</accession>
<dbReference type="InterPro" id="IPR007346">
    <property type="entry name" value="Endonuclease-I"/>
</dbReference>
<keyword evidence="3" id="KW-1185">Reference proteome</keyword>
<comment type="caution">
    <text evidence="2">The sequence shown here is derived from an EMBL/GenBank/DDBJ whole genome shotgun (WGS) entry which is preliminary data.</text>
</comment>
<dbReference type="Proteomes" id="UP000755551">
    <property type="component" value="Unassembled WGS sequence"/>
</dbReference>
<keyword evidence="2" id="KW-0540">Nuclease</keyword>
<dbReference type="PANTHER" id="PTHR33607:SF2">
    <property type="entry name" value="ENDONUCLEASE-1"/>
    <property type="match status" value="1"/>
</dbReference>
<dbReference type="Pfam" id="PF04231">
    <property type="entry name" value="Endonuclease_1"/>
    <property type="match status" value="1"/>
</dbReference>
<dbReference type="GO" id="GO:0004519">
    <property type="term" value="F:endonuclease activity"/>
    <property type="evidence" value="ECO:0007669"/>
    <property type="project" value="UniProtKB-KW"/>
</dbReference>